<evidence type="ECO:0000259" key="4">
    <source>
        <dbReference type="Pfam" id="PF10342"/>
    </source>
</evidence>
<keyword evidence="6" id="KW-1185">Reference proteome</keyword>
<evidence type="ECO:0000313" key="6">
    <source>
        <dbReference type="Proteomes" id="UP001285441"/>
    </source>
</evidence>
<feature type="signal peptide" evidence="3">
    <location>
        <begin position="1"/>
        <end position="16"/>
    </location>
</feature>
<reference evidence="5" key="2">
    <citation type="submission" date="2023-06" db="EMBL/GenBank/DDBJ databases">
        <authorList>
            <consortium name="Lawrence Berkeley National Laboratory"/>
            <person name="Haridas S."/>
            <person name="Hensen N."/>
            <person name="Bonometti L."/>
            <person name="Westerberg I."/>
            <person name="Brannstrom I.O."/>
            <person name="Guillou S."/>
            <person name="Cros-Aarteil S."/>
            <person name="Calhoun S."/>
            <person name="Kuo A."/>
            <person name="Mondo S."/>
            <person name="Pangilinan J."/>
            <person name="Riley R."/>
            <person name="LaButti K."/>
            <person name="Andreopoulos B."/>
            <person name="Lipzen A."/>
            <person name="Chen C."/>
            <person name="Yanf M."/>
            <person name="Daum C."/>
            <person name="Ng V."/>
            <person name="Clum A."/>
            <person name="Steindorff A."/>
            <person name="Ohm R."/>
            <person name="Martin F."/>
            <person name="Silar P."/>
            <person name="Natvig D."/>
            <person name="Lalanne C."/>
            <person name="Gautier V."/>
            <person name="Ament-velasquez S.L."/>
            <person name="Kruys A."/>
            <person name="Hutchinson M.I."/>
            <person name="Powell A.J."/>
            <person name="Barry K."/>
            <person name="Miller A.N."/>
            <person name="Grigoriev I.V."/>
            <person name="Debuchy R."/>
            <person name="Gladieux P."/>
            <person name="Thoren M.H."/>
            <person name="Johannesson H."/>
        </authorList>
    </citation>
    <scope>NUCLEOTIDE SEQUENCE</scope>
    <source>
        <strain evidence="5">CBS 232.78</strain>
    </source>
</reference>
<sequence>MRFFSLFALTAPLVAAIQFTDPSANSTLAKGSTYDLKWSTVDTDPGVFSVYLVNFVNWPPLYTPLAYDVETSSGELEVTIPCDVDTSYGYQFNAINGTNTYVIYAQTPKFYISGGACADPTISSSPTCAAAATVTVTVSRSLGNSTGSPTTIAPVPVVTSHVTVTIGVCPDTIGWGPSGYGSPVTLSKPPHNPAAGPVTTPAPGAFQSKDAEASTSTVYTTVYKDLSEVDADSCVC</sequence>
<dbReference type="InterPro" id="IPR052479">
    <property type="entry name" value="GPI-anchor_Adhesion_Reg"/>
</dbReference>
<dbReference type="Proteomes" id="UP001285441">
    <property type="component" value="Unassembled WGS sequence"/>
</dbReference>
<evidence type="ECO:0000313" key="5">
    <source>
        <dbReference type="EMBL" id="KAK3393259.1"/>
    </source>
</evidence>
<dbReference type="Pfam" id="PF10342">
    <property type="entry name" value="Kre9_KNH"/>
    <property type="match status" value="1"/>
</dbReference>
<dbReference type="PANTHER" id="PTHR35185:SF2">
    <property type="entry name" value="EXTRACELLULAR PROLINE-SERINE RICH PROTEIN (AFU_ORTHOLOGUE AFUA_8G07090)"/>
    <property type="match status" value="1"/>
</dbReference>
<evidence type="ECO:0000256" key="3">
    <source>
        <dbReference type="SAM" id="SignalP"/>
    </source>
</evidence>
<comment type="caution">
    <text evidence="5">The sequence shown here is derived from an EMBL/GenBank/DDBJ whole genome shotgun (WGS) entry which is preliminary data.</text>
</comment>
<keyword evidence="1 3" id="KW-0732">Signal</keyword>
<accession>A0AAE0P4P9</accession>
<organism evidence="5 6">
    <name type="scientific">Podospora didyma</name>
    <dbReference type="NCBI Taxonomy" id="330526"/>
    <lineage>
        <taxon>Eukaryota</taxon>
        <taxon>Fungi</taxon>
        <taxon>Dikarya</taxon>
        <taxon>Ascomycota</taxon>
        <taxon>Pezizomycotina</taxon>
        <taxon>Sordariomycetes</taxon>
        <taxon>Sordariomycetidae</taxon>
        <taxon>Sordariales</taxon>
        <taxon>Podosporaceae</taxon>
        <taxon>Podospora</taxon>
    </lineage>
</organism>
<dbReference type="EMBL" id="JAULSW010000001">
    <property type="protein sequence ID" value="KAK3393259.1"/>
    <property type="molecule type" value="Genomic_DNA"/>
</dbReference>
<dbReference type="InterPro" id="IPR018466">
    <property type="entry name" value="Kre9/Knh1-like_N"/>
</dbReference>
<feature type="chain" id="PRO_5042117165" evidence="3">
    <location>
        <begin position="17"/>
        <end position="236"/>
    </location>
</feature>
<feature type="domain" description="Yeast cell wall synthesis Kre9/Knh1-like N-terminal" evidence="4">
    <location>
        <begin position="22"/>
        <end position="112"/>
    </location>
</feature>
<evidence type="ECO:0000256" key="2">
    <source>
        <dbReference type="SAM" id="MobiDB-lite"/>
    </source>
</evidence>
<name>A0AAE0P4P9_9PEZI</name>
<gene>
    <name evidence="5" type="ORF">B0H63DRAFT_457848</name>
</gene>
<reference evidence="5" key="1">
    <citation type="journal article" date="2023" name="Mol. Phylogenet. Evol.">
        <title>Genome-scale phylogeny and comparative genomics of the fungal order Sordariales.</title>
        <authorList>
            <person name="Hensen N."/>
            <person name="Bonometti L."/>
            <person name="Westerberg I."/>
            <person name="Brannstrom I.O."/>
            <person name="Guillou S."/>
            <person name="Cros-Aarteil S."/>
            <person name="Calhoun S."/>
            <person name="Haridas S."/>
            <person name="Kuo A."/>
            <person name="Mondo S."/>
            <person name="Pangilinan J."/>
            <person name="Riley R."/>
            <person name="LaButti K."/>
            <person name="Andreopoulos B."/>
            <person name="Lipzen A."/>
            <person name="Chen C."/>
            <person name="Yan M."/>
            <person name="Daum C."/>
            <person name="Ng V."/>
            <person name="Clum A."/>
            <person name="Steindorff A."/>
            <person name="Ohm R.A."/>
            <person name="Martin F."/>
            <person name="Silar P."/>
            <person name="Natvig D.O."/>
            <person name="Lalanne C."/>
            <person name="Gautier V."/>
            <person name="Ament-Velasquez S.L."/>
            <person name="Kruys A."/>
            <person name="Hutchinson M.I."/>
            <person name="Powell A.J."/>
            <person name="Barry K."/>
            <person name="Miller A.N."/>
            <person name="Grigoriev I.V."/>
            <person name="Debuchy R."/>
            <person name="Gladieux P."/>
            <person name="Hiltunen Thoren M."/>
            <person name="Johannesson H."/>
        </authorList>
    </citation>
    <scope>NUCLEOTIDE SEQUENCE</scope>
    <source>
        <strain evidence="5">CBS 232.78</strain>
    </source>
</reference>
<feature type="region of interest" description="Disordered" evidence="2">
    <location>
        <begin position="186"/>
        <end position="211"/>
    </location>
</feature>
<feature type="compositionally biased region" description="Low complexity" evidence="2">
    <location>
        <begin position="193"/>
        <end position="205"/>
    </location>
</feature>
<evidence type="ECO:0000256" key="1">
    <source>
        <dbReference type="ARBA" id="ARBA00022729"/>
    </source>
</evidence>
<proteinExistence type="predicted"/>
<dbReference type="PANTHER" id="PTHR35185">
    <property type="entry name" value="SERINE/THREONINE-RICH PROTEIN ADG2-RELATED"/>
    <property type="match status" value="1"/>
</dbReference>
<dbReference type="AlphaFoldDB" id="A0AAE0P4P9"/>
<protein>
    <submittedName>
        <fullName evidence="5">Ser-Thr-rich glycosyl-phosphatidyl-inositol-anchored membrane family-domain-containing protein</fullName>
    </submittedName>
</protein>